<name>A0A433VFV2_9CYAN</name>
<dbReference type="InterPro" id="IPR011010">
    <property type="entry name" value="DNA_brk_join_enz"/>
</dbReference>
<dbReference type="GO" id="GO:0006310">
    <property type="term" value="P:DNA recombination"/>
    <property type="evidence" value="ECO:0007669"/>
    <property type="project" value="UniProtKB-KW"/>
</dbReference>
<reference evidence="5" key="1">
    <citation type="submission" date="2018-12" db="EMBL/GenBank/DDBJ databases">
        <authorList>
            <person name="Will S."/>
            <person name="Neumann-Schaal M."/>
            <person name="Henke P."/>
        </authorList>
    </citation>
    <scope>NUCLEOTIDE SEQUENCE</scope>
    <source>
        <strain evidence="5">PCC 7102</strain>
    </source>
</reference>
<comment type="similarity">
    <text evidence="1">Belongs to the 'phage' integrase family.</text>
</comment>
<dbReference type="InterPro" id="IPR013762">
    <property type="entry name" value="Integrase-like_cat_sf"/>
</dbReference>
<dbReference type="Pfam" id="PF12167">
    <property type="entry name" value="Arm-DNA-bind_2"/>
    <property type="match status" value="1"/>
</dbReference>
<evidence type="ECO:0000259" key="4">
    <source>
        <dbReference type="PROSITE" id="PS51898"/>
    </source>
</evidence>
<evidence type="ECO:0000256" key="3">
    <source>
        <dbReference type="ARBA" id="ARBA00023172"/>
    </source>
</evidence>
<dbReference type="InterPro" id="IPR010998">
    <property type="entry name" value="Integrase_recombinase_N"/>
</dbReference>
<keyword evidence="6" id="KW-1185">Reference proteome</keyword>
<dbReference type="GO" id="GO:0003677">
    <property type="term" value="F:DNA binding"/>
    <property type="evidence" value="ECO:0007669"/>
    <property type="project" value="UniProtKB-KW"/>
</dbReference>
<reference evidence="5" key="2">
    <citation type="journal article" date="2019" name="Genome Biol. Evol.">
        <title>Day and night: Metabolic profiles and evolutionary relationships of six axenic non-marine cyanobacteria.</title>
        <authorList>
            <person name="Will S.E."/>
            <person name="Henke P."/>
            <person name="Boedeker C."/>
            <person name="Huang S."/>
            <person name="Brinkmann H."/>
            <person name="Rohde M."/>
            <person name="Jarek M."/>
            <person name="Friedl T."/>
            <person name="Seufert S."/>
            <person name="Schumacher M."/>
            <person name="Overmann J."/>
            <person name="Neumann-Schaal M."/>
            <person name="Petersen J."/>
        </authorList>
    </citation>
    <scope>NUCLEOTIDE SEQUENCE [LARGE SCALE GENOMIC DNA]</scope>
    <source>
        <strain evidence="5">PCC 7102</strain>
    </source>
</reference>
<dbReference type="PROSITE" id="PS51898">
    <property type="entry name" value="TYR_RECOMBINASE"/>
    <property type="match status" value="1"/>
</dbReference>
<dbReference type="CDD" id="cd01189">
    <property type="entry name" value="INT_ICEBs1_C_like"/>
    <property type="match status" value="1"/>
</dbReference>
<dbReference type="GO" id="GO:0015074">
    <property type="term" value="P:DNA integration"/>
    <property type="evidence" value="ECO:0007669"/>
    <property type="project" value="InterPro"/>
</dbReference>
<dbReference type="Gene3D" id="1.10.443.10">
    <property type="entry name" value="Intergrase catalytic core"/>
    <property type="match status" value="1"/>
</dbReference>
<feature type="domain" description="Tyr recombinase" evidence="4">
    <location>
        <begin position="202"/>
        <end position="393"/>
    </location>
</feature>
<dbReference type="PANTHER" id="PTHR30349">
    <property type="entry name" value="PHAGE INTEGRASE-RELATED"/>
    <property type="match status" value="1"/>
</dbReference>
<dbReference type="Proteomes" id="UP000271624">
    <property type="component" value="Unassembled WGS sequence"/>
</dbReference>
<evidence type="ECO:0000313" key="6">
    <source>
        <dbReference type="Proteomes" id="UP000271624"/>
    </source>
</evidence>
<dbReference type="AlphaFoldDB" id="A0A433VFV2"/>
<proteinExistence type="inferred from homology"/>
<dbReference type="InterPro" id="IPR022000">
    <property type="entry name" value="Min27-like_integrase_DNA_bind"/>
</dbReference>
<organism evidence="5 6">
    <name type="scientific">Dulcicalothrix desertica PCC 7102</name>
    <dbReference type="NCBI Taxonomy" id="232991"/>
    <lineage>
        <taxon>Bacteria</taxon>
        <taxon>Bacillati</taxon>
        <taxon>Cyanobacteriota</taxon>
        <taxon>Cyanophyceae</taxon>
        <taxon>Nostocales</taxon>
        <taxon>Calotrichaceae</taxon>
        <taxon>Dulcicalothrix</taxon>
    </lineage>
</organism>
<dbReference type="Pfam" id="PF00589">
    <property type="entry name" value="Phage_integrase"/>
    <property type="match status" value="1"/>
</dbReference>
<dbReference type="InterPro" id="IPR050090">
    <property type="entry name" value="Tyrosine_recombinase_XerCD"/>
</dbReference>
<keyword evidence="3" id="KW-0233">DNA recombination</keyword>
<dbReference type="InterPro" id="IPR002104">
    <property type="entry name" value="Integrase_catalytic"/>
</dbReference>
<dbReference type="EMBL" id="RSCL01000009">
    <property type="protein sequence ID" value="RUT04963.1"/>
    <property type="molecule type" value="Genomic_DNA"/>
</dbReference>
<dbReference type="PANTHER" id="PTHR30349:SF41">
    <property type="entry name" value="INTEGRASE_RECOMBINASE PROTEIN MJ0367-RELATED"/>
    <property type="match status" value="1"/>
</dbReference>
<sequence length="393" mass="44357">MKAKVAQGKACKGTVQIKNSNGCLQLVFSYAGKRHYISTGFTDIPTNRKVVEMRARQIELDILSGHFDPTLAKYKPESLHSTVTPIFTPINKPRIETGPSLVELWEKYTDFKRPSLSPSTIAKDFTNVSRCIDRSLPTKTLDGAVKIRDWLVANKSSSTAKRILTQLSACCDWAVKSQLIKLNPFEGMSTDIKIPKGKKDDGDINPFSQEERDQIIAAFQSNQNYKHYASLIEFLFYTGCRPSEAVALQWKHVAKDFNSIRFEQAVVISQSGLTCKPGLKTQKKRIFPVNARLANLLKSIKPSFRAGEAKVFPSPEGKWIDVHNLAQRAWKTVLSTLSEIEYRKLYQTRHTFITLALDNKMDVKDVAKLVGNSPEIIYRHYAGQSKEIIVPDF</sequence>
<evidence type="ECO:0000313" key="5">
    <source>
        <dbReference type="EMBL" id="RUT04963.1"/>
    </source>
</evidence>
<gene>
    <name evidence="5" type="ORF">DSM106972_037840</name>
</gene>
<evidence type="ECO:0000256" key="2">
    <source>
        <dbReference type="ARBA" id="ARBA00023125"/>
    </source>
</evidence>
<dbReference type="Gene3D" id="1.10.150.130">
    <property type="match status" value="1"/>
</dbReference>
<accession>A0A433VFV2</accession>
<dbReference type="SUPFAM" id="SSF56349">
    <property type="entry name" value="DNA breaking-rejoining enzymes"/>
    <property type="match status" value="1"/>
</dbReference>
<protein>
    <recommendedName>
        <fullName evidence="4">Tyr recombinase domain-containing protein</fullName>
    </recommendedName>
</protein>
<evidence type="ECO:0000256" key="1">
    <source>
        <dbReference type="ARBA" id="ARBA00008857"/>
    </source>
</evidence>
<dbReference type="RefSeq" id="WP_127082244.1">
    <property type="nucleotide sequence ID" value="NZ_RSCL01000009.1"/>
</dbReference>
<comment type="caution">
    <text evidence="5">The sequence shown here is derived from an EMBL/GenBank/DDBJ whole genome shotgun (WGS) entry which is preliminary data.</text>
</comment>
<dbReference type="OrthoDB" id="530235at2"/>
<keyword evidence="2" id="KW-0238">DNA-binding</keyword>